<evidence type="ECO:0000313" key="2">
    <source>
        <dbReference type="Proteomes" id="UP000095766"/>
    </source>
</evidence>
<gene>
    <name evidence="1" type="ORF">ERS852510_02993</name>
</gene>
<dbReference type="Proteomes" id="UP000095766">
    <property type="component" value="Unassembled WGS sequence"/>
</dbReference>
<proteinExistence type="predicted"/>
<accession>A0A174CMD5</accession>
<reference evidence="1 2" key="1">
    <citation type="submission" date="2015-09" db="EMBL/GenBank/DDBJ databases">
        <authorList>
            <consortium name="Pathogen Informatics"/>
        </authorList>
    </citation>
    <scope>NUCLEOTIDE SEQUENCE [LARGE SCALE GENOMIC DNA]</scope>
    <source>
        <strain evidence="1 2">2789STDY5834898</strain>
    </source>
</reference>
<evidence type="ECO:0000313" key="1">
    <source>
        <dbReference type="EMBL" id="CUQ03673.1"/>
    </source>
</evidence>
<dbReference type="EMBL" id="CZAO01000014">
    <property type="protein sequence ID" value="CUQ03673.1"/>
    <property type="molecule type" value="Genomic_DNA"/>
</dbReference>
<sequence length="32" mass="3613">MCVSRIFYFHIISTNSVSISVLQVEVTVEVIV</sequence>
<organism evidence="1 2">
    <name type="scientific">Bacteroides uniformis</name>
    <dbReference type="NCBI Taxonomy" id="820"/>
    <lineage>
        <taxon>Bacteria</taxon>
        <taxon>Pseudomonadati</taxon>
        <taxon>Bacteroidota</taxon>
        <taxon>Bacteroidia</taxon>
        <taxon>Bacteroidales</taxon>
        <taxon>Bacteroidaceae</taxon>
        <taxon>Bacteroides</taxon>
    </lineage>
</organism>
<protein>
    <submittedName>
        <fullName evidence="1">Uncharacterized protein</fullName>
    </submittedName>
</protein>
<name>A0A174CMD5_BACUN</name>
<dbReference type="AlphaFoldDB" id="A0A174CMD5"/>